<protein>
    <submittedName>
        <fullName evidence="1">Uncharacterized protein</fullName>
    </submittedName>
</protein>
<evidence type="ECO:0000313" key="2">
    <source>
        <dbReference type="Proteomes" id="UP000266723"/>
    </source>
</evidence>
<comment type="caution">
    <text evidence="1">The sequence shown here is derived from an EMBL/GenBank/DDBJ whole genome shotgun (WGS) entry which is preliminary data.</text>
</comment>
<organism evidence="1 2">
    <name type="scientific">Brassica cretica</name>
    <name type="common">Mustard</name>
    <dbReference type="NCBI Taxonomy" id="69181"/>
    <lineage>
        <taxon>Eukaryota</taxon>
        <taxon>Viridiplantae</taxon>
        <taxon>Streptophyta</taxon>
        <taxon>Embryophyta</taxon>
        <taxon>Tracheophyta</taxon>
        <taxon>Spermatophyta</taxon>
        <taxon>Magnoliopsida</taxon>
        <taxon>eudicotyledons</taxon>
        <taxon>Gunneridae</taxon>
        <taxon>Pentapetalae</taxon>
        <taxon>rosids</taxon>
        <taxon>malvids</taxon>
        <taxon>Brassicales</taxon>
        <taxon>Brassicaceae</taxon>
        <taxon>Brassiceae</taxon>
        <taxon>Brassica</taxon>
    </lineage>
</organism>
<proteinExistence type="predicted"/>
<keyword evidence="2" id="KW-1185">Reference proteome</keyword>
<accession>A0ABQ7B0Y7</accession>
<gene>
    <name evidence="1" type="ORF">DY000_02060790</name>
</gene>
<sequence>MVYQSTLHQPDLRLTLLYGSMSFLMVPLLRKALVSEEPLLHASTQHHQYRVLNCLSSSHVAQPVVRSPSLSSLSLCCVLFHHQWSKVQTDNFPLTHRLPSPTTTSRSVQGGPMYKAPSNESYVIGGHCFCSNKTLIPCWVWALLDVLGFVIPLKLP</sequence>
<dbReference type="EMBL" id="QGKV02001556">
    <property type="protein sequence ID" value="KAF3519911.1"/>
    <property type="molecule type" value="Genomic_DNA"/>
</dbReference>
<name>A0ABQ7B0Y7_BRACR</name>
<dbReference type="Proteomes" id="UP000266723">
    <property type="component" value="Unassembled WGS sequence"/>
</dbReference>
<reference evidence="1 2" key="1">
    <citation type="journal article" date="2020" name="BMC Genomics">
        <title>Intraspecific diversification of the crop wild relative Brassica cretica Lam. using demographic model selection.</title>
        <authorList>
            <person name="Kioukis A."/>
            <person name="Michalopoulou V.A."/>
            <person name="Briers L."/>
            <person name="Pirintsos S."/>
            <person name="Studholme D.J."/>
            <person name="Pavlidis P."/>
            <person name="Sarris P.F."/>
        </authorList>
    </citation>
    <scope>NUCLEOTIDE SEQUENCE [LARGE SCALE GENOMIC DNA]</scope>
    <source>
        <strain evidence="2">cv. PFS-1207/04</strain>
    </source>
</reference>
<evidence type="ECO:0000313" key="1">
    <source>
        <dbReference type="EMBL" id="KAF3519911.1"/>
    </source>
</evidence>